<reference evidence="1 2" key="1">
    <citation type="submission" date="2022-03" db="EMBL/GenBank/DDBJ databases">
        <title>Complete genome sequence of Lysobacter capsici VKM B-2533 and Lysobacter gummosus 10.1.1, promising sources of lytic agents.</title>
        <authorList>
            <person name="Tarlachkov S.V."/>
            <person name="Kudryakova I.V."/>
            <person name="Afoshin A.S."/>
            <person name="Leontyevskaya E.A."/>
            <person name="Leontyevskaya N.V."/>
        </authorList>
    </citation>
    <scope>NUCLEOTIDE SEQUENCE [LARGE SCALE GENOMIC DNA]</scope>
    <source>
        <strain evidence="1 2">10.1.1</strain>
    </source>
</reference>
<evidence type="ECO:0000313" key="2">
    <source>
        <dbReference type="Proteomes" id="UP000829194"/>
    </source>
</evidence>
<protein>
    <recommendedName>
        <fullName evidence="3">Lipoprotein</fullName>
    </recommendedName>
</protein>
<dbReference type="EMBL" id="CP093547">
    <property type="protein sequence ID" value="UNP27704.1"/>
    <property type="molecule type" value="Genomic_DNA"/>
</dbReference>
<name>A0ABY3X574_9GAMM</name>
<dbReference type="Proteomes" id="UP000829194">
    <property type="component" value="Chromosome"/>
</dbReference>
<keyword evidence="2" id="KW-1185">Reference proteome</keyword>
<sequence length="166" mass="18142">MLTRFTPMLCALCCAIALGGCDRVDKAVNYASRPPAQPERAPQRQRLRPGQSAVVEVPFDPDHIGPKGLAALELGVREGFLRRAEQRDADAWLAARKEPKAPPSLRDTYVVLKAYRLPPGLIGNGKDMAYFYVPRDVPAPSGNNPLTPVYDSNTGYCAGQLCDFVE</sequence>
<organism evidence="1 2">
    <name type="scientific">Lysobacter gummosus</name>
    <dbReference type="NCBI Taxonomy" id="262324"/>
    <lineage>
        <taxon>Bacteria</taxon>
        <taxon>Pseudomonadati</taxon>
        <taxon>Pseudomonadota</taxon>
        <taxon>Gammaproteobacteria</taxon>
        <taxon>Lysobacterales</taxon>
        <taxon>Lysobacteraceae</taxon>
        <taxon>Lysobacter</taxon>
    </lineage>
</organism>
<evidence type="ECO:0000313" key="1">
    <source>
        <dbReference type="EMBL" id="UNP27704.1"/>
    </source>
</evidence>
<gene>
    <name evidence="1" type="ORF">MOV92_14380</name>
</gene>
<dbReference type="RefSeq" id="WP_057943395.1">
    <property type="nucleotide sequence ID" value="NZ_CP011131.1"/>
</dbReference>
<accession>A0ABY3X574</accession>
<proteinExistence type="predicted"/>
<evidence type="ECO:0008006" key="3">
    <source>
        <dbReference type="Google" id="ProtNLM"/>
    </source>
</evidence>
<dbReference type="PROSITE" id="PS51257">
    <property type="entry name" value="PROKAR_LIPOPROTEIN"/>
    <property type="match status" value="1"/>
</dbReference>